<dbReference type="Pfam" id="PF00561">
    <property type="entry name" value="Abhydrolase_1"/>
    <property type="match status" value="1"/>
</dbReference>
<dbReference type="InterPro" id="IPR029058">
    <property type="entry name" value="AB_hydrolase_fold"/>
</dbReference>
<sequence>MSYKNIWESIIRPPREQYSINALGPKRFTIRKRLYKRKDFTLTNSRCLTLMCSHFEPVTKERVCKELPCVIYLHCNAGSRLESLSLLRSLLPANITVFTFDFSGCGISEGEYISLGWNEQEDLRTVVNYLRETEKVSFIGLWGRSMGAVTALLYGETDPSIAAIVADSPFCSLKTVIKEQAKKYSKMPGFIISVAKNIIKKTILKKSGFDIDVLNPIDHVSQCYIPILFCHGVNDNFIYPKHTERLFDSYAGEKDRILIEGDHNSIRPKYFLDSVSIFFYNALQCDLLPEPKIRDKKKKKAEKLPKEISLKASVKFQKQLDREEKRLKSINANN</sequence>
<proteinExistence type="predicted"/>
<evidence type="ECO:0000313" key="3">
    <source>
        <dbReference type="Proteomes" id="UP000187209"/>
    </source>
</evidence>
<reference evidence="2 3" key="1">
    <citation type="submission" date="2016-11" db="EMBL/GenBank/DDBJ databases">
        <title>The macronuclear genome of Stentor coeruleus: a giant cell with tiny introns.</title>
        <authorList>
            <person name="Slabodnick M."/>
            <person name="Ruby J.G."/>
            <person name="Reiff S.B."/>
            <person name="Swart E.C."/>
            <person name="Gosai S."/>
            <person name="Prabakaran S."/>
            <person name="Witkowska E."/>
            <person name="Larue G.E."/>
            <person name="Fisher S."/>
            <person name="Freeman R.M."/>
            <person name="Gunawardena J."/>
            <person name="Chu W."/>
            <person name="Stover N.A."/>
            <person name="Gregory B.D."/>
            <person name="Nowacki M."/>
            <person name="Derisi J."/>
            <person name="Roy S.W."/>
            <person name="Marshall W.F."/>
            <person name="Sood P."/>
        </authorList>
    </citation>
    <scope>NUCLEOTIDE SEQUENCE [LARGE SCALE GENOMIC DNA]</scope>
    <source>
        <strain evidence="2">WM001</strain>
    </source>
</reference>
<keyword evidence="3" id="KW-1185">Reference proteome</keyword>
<dbReference type="InterPro" id="IPR000073">
    <property type="entry name" value="AB_hydrolase_1"/>
</dbReference>
<dbReference type="OrthoDB" id="10249433at2759"/>
<dbReference type="Proteomes" id="UP000187209">
    <property type="component" value="Unassembled WGS sequence"/>
</dbReference>
<accession>A0A1R2D0E7</accession>
<dbReference type="InterPro" id="IPR052920">
    <property type="entry name" value="DNA-binding_regulatory"/>
</dbReference>
<dbReference type="SUPFAM" id="SSF53474">
    <property type="entry name" value="alpha/beta-Hydrolases"/>
    <property type="match status" value="1"/>
</dbReference>
<evidence type="ECO:0000313" key="2">
    <source>
        <dbReference type="EMBL" id="OMJ94701.1"/>
    </source>
</evidence>
<evidence type="ECO:0000259" key="1">
    <source>
        <dbReference type="Pfam" id="PF00561"/>
    </source>
</evidence>
<organism evidence="2 3">
    <name type="scientific">Stentor coeruleus</name>
    <dbReference type="NCBI Taxonomy" id="5963"/>
    <lineage>
        <taxon>Eukaryota</taxon>
        <taxon>Sar</taxon>
        <taxon>Alveolata</taxon>
        <taxon>Ciliophora</taxon>
        <taxon>Postciliodesmatophora</taxon>
        <taxon>Heterotrichea</taxon>
        <taxon>Heterotrichida</taxon>
        <taxon>Stentoridae</taxon>
        <taxon>Stentor</taxon>
    </lineage>
</organism>
<protein>
    <recommendedName>
        <fullName evidence="1">AB hydrolase-1 domain-containing protein</fullName>
    </recommendedName>
</protein>
<dbReference type="PANTHER" id="PTHR43358:SF4">
    <property type="entry name" value="ALPHA_BETA HYDROLASE FOLD-1 DOMAIN-CONTAINING PROTEIN"/>
    <property type="match status" value="1"/>
</dbReference>
<comment type="caution">
    <text evidence="2">The sequence shown here is derived from an EMBL/GenBank/DDBJ whole genome shotgun (WGS) entry which is preliminary data.</text>
</comment>
<dbReference type="EMBL" id="MPUH01000022">
    <property type="protein sequence ID" value="OMJ94701.1"/>
    <property type="molecule type" value="Genomic_DNA"/>
</dbReference>
<dbReference type="PANTHER" id="PTHR43358">
    <property type="entry name" value="ALPHA/BETA-HYDROLASE"/>
    <property type="match status" value="1"/>
</dbReference>
<gene>
    <name evidence="2" type="ORF">SteCoe_2037</name>
</gene>
<feature type="domain" description="AB hydrolase-1" evidence="1">
    <location>
        <begin position="68"/>
        <end position="183"/>
    </location>
</feature>
<dbReference type="Gene3D" id="3.40.50.1820">
    <property type="entry name" value="alpha/beta hydrolase"/>
    <property type="match status" value="1"/>
</dbReference>
<name>A0A1R2D0E7_9CILI</name>
<dbReference type="AlphaFoldDB" id="A0A1R2D0E7"/>